<accession>A0AB35MJA4</accession>
<protein>
    <submittedName>
        <fullName evidence="1">Uncharacterized protein</fullName>
    </submittedName>
</protein>
<name>A0AB35MJA4_9MICO</name>
<dbReference type="RefSeq" id="WP_301160507.1">
    <property type="nucleotide sequence ID" value="NZ_JAUHQB010000006.1"/>
</dbReference>
<comment type="caution">
    <text evidence="1">The sequence shown here is derived from an EMBL/GenBank/DDBJ whole genome shotgun (WGS) entry which is preliminary data.</text>
</comment>
<sequence length="80" mass="8843">MFSHMEGTLIVAGLIAAGVIVAAFAAEGRGQRVIRILLGVEERRPVREHLFDELDRPEASLDVVDKLGRPQTRELHVSAR</sequence>
<dbReference type="Proteomes" id="UP001172756">
    <property type="component" value="Unassembled WGS sequence"/>
</dbReference>
<evidence type="ECO:0000313" key="2">
    <source>
        <dbReference type="Proteomes" id="UP001172756"/>
    </source>
</evidence>
<reference evidence="1 2" key="1">
    <citation type="submission" date="2023-06" db="EMBL/GenBank/DDBJ databases">
        <title>SYSU T0a273.</title>
        <authorList>
            <person name="Gao L."/>
            <person name="Fang B.-Z."/>
            <person name="Li W.-J."/>
        </authorList>
    </citation>
    <scope>NUCLEOTIDE SEQUENCE [LARGE SCALE GENOMIC DNA]</scope>
    <source>
        <strain evidence="1 2">SYSU T0a273</strain>
    </source>
</reference>
<proteinExistence type="predicted"/>
<gene>
    <name evidence="1" type="ORF">QQ002_09420</name>
</gene>
<evidence type="ECO:0000313" key="1">
    <source>
        <dbReference type="EMBL" id="MDN4483753.1"/>
    </source>
</evidence>
<organism evidence="1 2">
    <name type="scientific">Demequina lignilytica</name>
    <dbReference type="NCBI Taxonomy" id="3051663"/>
    <lineage>
        <taxon>Bacteria</taxon>
        <taxon>Bacillati</taxon>
        <taxon>Actinomycetota</taxon>
        <taxon>Actinomycetes</taxon>
        <taxon>Micrococcales</taxon>
        <taxon>Demequinaceae</taxon>
        <taxon>Demequina</taxon>
    </lineage>
</organism>
<dbReference type="AlphaFoldDB" id="A0AB35MJA4"/>
<dbReference type="EMBL" id="JAUHQB010000006">
    <property type="protein sequence ID" value="MDN4483753.1"/>
    <property type="molecule type" value="Genomic_DNA"/>
</dbReference>